<keyword evidence="2" id="KW-1185">Reference proteome</keyword>
<accession>A0A8J5MSM1</accession>
<dbReference type="AlphaFoldDB" id="A0A8J5MSM1"/>
<dbReference type="Proteomes" id="UP000747542">
    <property type="component" value="Unassembled WGS sequence"/>
</dbReference>
<organism evidence="1 2">
    <name type="scientific">Homarus americanus</name>
    <name type="common">American lobster</name>
    <dbReference type="NCBI Taxonomy" id="6706"/>
    <lineage>
        <taxon>Eukaryota</taxon>
        <taxon>Metazoa</taxon>
        <taxon>Ecdysozoa</taxon>
        <taxon>Arthropoda</taxon>
        <taxon>Crustacea</taxon>
        <taxon>Multicrustacea</taxon>
        <taxon>Malacostraca</taxon>
        <taxon>Eumalacostraca</taxon>
        <taxon>Eucarida</taxon>
        <taxon>Decapoda</taxon>
        <taxon>Pleocyemata</taxon>
        <taxon>Astacidea</taxon>
        <taxon>Nephropoidea</taxon>
        <taxon>Nephropidae</taxon>
        <taxon>Homarus</taxon>
    </lineage>
</organism>
<evidence type="ECO:0000313" key="1">
    <source>
        <dbReference type="EMBL" id="KAG7162680.1"/>
    </source>
</evidence>
<protein>
    <submittedName>
        <fullName evidence="1">Uncharacterized protein</fullName>
    </submittedName>
</protein>
<gene>
    <name evidence="1" type="ORF">Hamer_G019403</name>
</gene>
<dbReference type="EMBL" id="JAHLQT010027477">
    <property type="protein sequence ID" value="KAG7162680.1"/>
    <property type="molecule type" value="Genomic_DNA"/>
</dbReference>
<name>A0A8J5MSM1_HOMAM</name>
<proteinExistence type="predicted"/>
<comment type="caution">
    <text evidence="1">The sequence shown here is derived from an EMBL/GenBank/DDBJ whole genome shotgun (WGS) entry which is preliminary data.</text>
</comment>
<evidence type="ECO:0000313" key="2">
    <source>
        <dbReference type="Proteomes" id="UP000747542"/>
    </source>
</evidence>
<reference evidence="1" key="1">
    <citation type="journal article" date="2021" name="Sci. Adv.">
        <title>The American lobster genome reveals insights on longevity, neural, and immune adaptations.</title>
        <authorList>
            <person name="Polinski J.M."/>
            <person name="Zimin A.V."/>
            <person name="Clark K.F."/>
            <person name="Kohn A.B."/>
            <person name="Sadowski N."/>
            <person name="Timp W."/>
            <person name="Ptitsyn A."/>
            <person name="Khanna P."/>
            <person name="Romanova D.Y."/>
            <person name="Williams P."/>
            <person name="Greenwood S.J."/>
            <person name="Moroz L.L."/>
            <person name="Walt D.R."/>
            <person name="Bodnar A.G."/>
        </authorList>
    </citation>
    <scope>NUCLEOTIDE SEQUENCE</scope>
    <source>
        <strain evidence="1">GMGI-L3</strain>
    </source>
</reference>
<sequence>MYLRCGEEAATVCVVRF</sequence>